<proteinExistence type="predicted"/>
<dbReference type="AlphaFoldDB" id="A0A8H5TD08"/>
<dbReference type="InterPro" id="IPR031348">
    <property type="entry name" value="PigL_N"/>
</dbReference>
<comment type="caution">
    <text evidence="2">The sequence shown here is derived from an EMBL/GenBank/DDBJ whole genome shotgun (WGS) entry which is preliminary data.</text>
</comment>
<name>A0A8H5TD08_FUSCI</name>
<reference evidence="3" key="1">
    <citation type="journal article" date="2020" name="BMC Genomics">
        <title>Correction to: Identification and distribution of gene clusters required for synthesis of sphingolipid metabolism inhibitors in diverse species of the filamentous fungus Fusarium.</title>
        <authorList>
            <person name="Kim H.S."/>
            <person name="Lohmar J.M."/>
            <person name="Busman M."/>
            <person name="Brown D.W."/>
            <person name="Naumann T.A."/>
            <person name="Divon H.H."/>
            <person name="Lysoe E."/>
            <person name="Uhlig S."/>
            <person name="Proctor R.H."/>
        </authorList>
    </citation>
    <scope>NUCLEOTIDE SEQUENCE [LARGE SCALE GENOMIC DNA]</scope>
    <source>
        <strain evidence="3">NRRL 25331</strain>
    </source>
</reference>
<sequence length="430" mass="48156">MADLVGTVIAVATVAFESSQALFNFIDGIQNATRTFTDLQADVSAVQRLLLSLKTILEGKSVSDLSRRLKECLESLILPMKSCAKSNNELRQKLEKIRPSDKNGKATILEGIKLQYHEKDISIFKRCLASHKATITAALGLANFMLLKENQDTVQELTQLVLAATSRIKGQLDGFEIAMLAFPDLDKHNETAYRALQEQTDIFQKCTKVCDAAMEELRGRSNRAIGRVELFDESLQITLNSIGEMTVTGQPPTADSVILHNQTKQMMAGSVVTKSPADVIRGFFYNHYEMAWQRLFRTESELVANQSEISGTLSICCNEFFNPIVYDTKNDRGEYGIGAFKFTNEELKLLKGSDLKAKVAFDKSKGGNISTQQQMLFLAHDFPFILYSIGYGLSINFKSRLFNMDKMQCWFAFFLPFLSEVLSPFGSNTR</sequence>
<feature type="domain" description="Azaphilone pigments biosynthesis cluster protein L N-terminal" evidence="1">
    <location>
        <begin position="7"/>
        <end position="210"/>
    </location>
</feature>
<evidence type="ECO:0000313" key="3">
    <source>
        <dbReference type="Proteomes" id="UP000572754"/>
    </source>
</evidence>
<protein>
    <recommendedName>
        <fullName evidence="1">Azaphilone pigments biosynthesis cluster protein L N-terminal domain-containing protein</fullName>
    </recommendedName>
</protein>
<dbReference type="Proteomes" id="UP000572754">
    <property type="component" value="Unassembled WGS sequence"/>
</dbReference>
<organism evidence="2 3">
    <name type="scientific">Fusarium circinatum</name>
    <name type="common">Pitch canker fungus</name>
    <name type="synonym">Gibberella circinata</name>
    <dbReference type="NCBI Taxonomy" id="48490"/>
    <lineage>
        <taxon>Eukaryota</taxon>
        <taxon>Fungi</taxon>
        <taxon>Dikarya</taxon>
        <taxon>Ascomycota</taxon>
        <taxon>Pezizomycotina</taxon>
        <taxon>Sordariomycetes</taxon>
        <taxon>Hypocreomycetidae</taxon>
        <taxon>Hypocreales</taxon>
        <taxon>Nectriaceae</taxon>
        <taxon>Fusarium</taxon>
        <taxon>Fusarium fujikuroi species complex</taxon>
    </lineage>
</organism>
<evidence type="ECO:0000259" key="1">
    <source>
        <dbReference type="Pfam" id="PF17111"/>
    </source>
</evidence>
<dbReference type="EMBL" id="JAAQPE010000353">
    <property type="protein sequence ID" value="KAF5667446.1"/>
    <property type="molecule type" value="Genomic_DNA"/>
</dbReference>
<gene>
    <name evidence="2" type="ORF">FCIRC_9903</name>
</gene>
<evidence type="ECO:0000313" key="2">
    <source>
        <dbReference type="EMBL" id="KAF5667446.1"/>
    </source>
</evidence>
<keyword evidence="3" id="KW-1185">Reference proteome</keyword>
<dbReference type="Pfam" id="PF17111">
    <property type="entry name" value="PigL_N"/>
    <property type="match status" value="1"/>
</dbReference>
<reference evidence="2 3" key="2">
    <citation type="submission" date="2020-05" db="EMBL/GenBank/DDBJ databases">
        <title>Identification and distribution of gene clusters putatively required for synthesis of sphingolipid metabolism inhibitors in phylogenetically diverse species of the filamentous fungus Fusarium.</title>
        <authorList>
            <person name="Kim H.-S."/>
            <person name="Busman M."/>
            <person name="Brown D.W."/>
            <person name="Divon H."/>
            <person name="Uhlig S."/>
            <person name="Proctor R.H."/>
        </authorList>
    </citation>
    <scope>NUCLEOTIDE SEQUENCE [LARGE SCALE GENOMIC DNA]</scope>
    <source>
        <strain evidence="2 3">NRRL 25331</strain>
    </source>
</reference>
<accession>A0A8H5TD08</accession>